<keyword evidence="2" id="KW-1185">Reference proteome</keyword>
<name>A0A1I7ZW31_9BILA</name>
<sequence>MFDPYFGIPGIQAEKSLYKDVPLLNYTNLFCFVTLNGAYVFLVVSVMYKTRQGNQAFLSKLQKQITIQALLICVTITFCSSIYVMFEFVPTFLPAIFLTIDFLLWQWGCCGAIIIYMVMNRTIRQGVIAFYLTLLGYSAPSQNIYSTDNVSQRPRSCAIQPTI</sequence>
<dbReference type="InterPro" id="IPR019425">
    <property type="entry name" value="7TM_GPCR_serpentine_rcpt_Srt"/>
</dbReference>
<reference evidence="3" key="1">
    <citation type="submission" date="2016-11" db="UniProtKB">
        <authorList>
            <consortium name="WormBaseParasite"/>
        </authorList>
    </citation>
    <scope>IDENTIFICATION</scope>
</reference>
<dbReference type="Proteomes" id="UP000095287">
    <property type="component" value="Unplaced"/>
</dbReference>
<evidence type="ECO:0000256" key="1">
    <source>
        <dbReference type="SAM" id="Phobius"/>
    </source>
</evidence>
<protein>
    <submittedName>
        <fullName evidence="3">7TM_GPCR_Srx domain-containing protein</fullName>
    </submittedName>
</protein>
<feature type="transmembrane region" description="Helical" evidence="1">
    <location>
        <begin position="69"/>
        <end position="86"/>
    </location>
</feature>
<proteinExistence type="predicted"/>
<keyword evidence="1" id="KW-0812">Transmembrane</keyword>
<dbReference type="WBParaSite" id="L893_g3034.t1">
    <property type="protein sequence ID" value="L893_g3034.t1"/>
    <property type="gene ID" value="L893_g3034"/>
</dbReference>
<evidence type="ECO:0000313" key="3">
    <source>
        <dbReference type="WBParaSite" id="L893_g3034.t1"/>
    </source>
</evidence>
<feature type="transmembrane region" description="Helical" evidence="1">
    <location>
        <begin position="92"/>
        <end position="118"/>
    </location>
</feature>
<dbReference type="Pfam" id="PF10321">
    <property type="entry name" value="7TM_GPCR_Srt"/>
    <property type="match status" value="1"/>
</dbReference>
<accession>A0A1I7ZW31</accession>
<dbReference type="AlphaFoldDB" id="A0A1I7ZW31"/>
<dbReference type="SUPFAM" id="SSF81321">
    <property type="entry name" value="Family A G protein-coupled receptor-like"/>
    <property type="match status" value="1"/>
</dbReference>
<keyword evidence="1" id="KW-1133">Transmembrane helix</keyword>
<dbReference type="PANTHER" id="PTHR23021">
    <property type="entry name" value="SERPENTINE RECEPTOR, CLASS T"/>
    <property type="match status" value="1"/>
</dbReference>
<feature type="transmembrane region" description="Helical" evidence="1">
    <location>
        <begin position="26"/>
        <end position="48"/>
    </location>
</feature>
<keyword evidence="1" id="KW-0472">Membrane</keyword>
<organism evidence="2 3">
    <name type="scientific">Steinernema glaseri</name>
    <dbReference type="NCBI Taxonomy" id="37863"/>
    <lineage>
        <taxon>Eukaryota</taxon>
        <taxon>Metazoa</taxon>
        <taxon>Ecdysozoa</taxon>
        <taxon>Nematoda</taxon>
        <taxon>Chromadorea</taxon>
        <taxon>Rhabditida</taxon>
        <taxon>Tylenchina</taxon>
        <taxon>Panagrolaimomorpha</taxon>
        <taxon>Strongyloidoidea</taxon>
        <taxon>Steinernematidae</taxon>
        <taxon>Steinernema</taxon>
    </lineage>
</organism>
<dbReference type="PANTHER" id="PTHR23021:SF11">
    <property type="entry name" value="SERPENTINE RECEPTOR, CLASS T"/>
    <property type="match status" value="1"/>
</dbReference>
<evidence type="ECO:0000313" key="2">
    <source>
        <dbReference type="Proteomes" id="UP000095287"/>
    </source>
</evidence>